<proteinExistence type="inferred from homology"/>
<comment type="similarity">
    <text evidence="1">Belongs to the ice-binding protein family.</text>
</comment>
<comment type="similarity">
    <text evidence="2">Belongs to the serine-aspartate repeat-containing protein (SDr) family.</text>
</comment>
<dbReference type="PANTHER" id="PTHR36108:SF13">
    <property type="entry name" value="COLOSSIN-B-RELATED"/>
    <property type="match status" value="1"/>
</dbReference>
<evidence type="ECO:0000313" key="6">
    <source>
        <dbReference type="EMBL" id="ADB15891.1"/>
    </source>
</evidence>
<keyword evidence="4" id="KW-0732">Signal</keyword>
<sequence>MVMQKIAGLIGKVWSRQQTRRTRSTKPIARRLGFLCLEDRRMLAGILGTAEGFAVLAGSTVTNTGPSIISGNVGLSPGTAIVGFPPGIVIPPGVIHATDAVALQAQSDVVIAYNDLAGRASDFDLTGQDLGGLTLVPGVYTFSSSAQLTGMLTLDGQGDPDAEFIFQIGSMLTTASASSVIMINGADSCDVYWQVGSSATLGTGTDFVGSIVALTSITLTTEASILNGRALARNGAVTLDSNEISIDGCGDIAWEKRDEAGTLLGGAVFTITPDPTDGIGILTIVDNGPGDADPALGQFLVDGALFGTYTVTETAAPLGYAIDADPTRVIVVTPAEMHPTIGVQGTDDAGVTDESDFHNSLLPIEVGSIAWEKRVASGVLLGGAIFTITPDPLDGVGILTILDNGPGDADPALGQILVLNTLPGSYTVTETVAPLGYSLDGDITRIVVVTDGGLTQVIGVQGTDDAGVTDESDFHNSLLPIEVGSIAWEKRDASGVLLGGAIFTITPDPLDGVGILTILDNGPGDADPALGQILVLNTLPGTYTVTETVAPLGYGLDGDITRIVVVTVGGLTQVIGVQGANDPGVTDESDFHNSLLPIEVGSIAWEKRDASGVLLGGAIFTITPDPLDGVGILTILDNGPGDADPALGQILVLNTLPGSYTVTETVAPLGYSLDGDITRIVVVTVGGLTQVIGVQGANDPGVTDESDFHNSLLPIEVGSIAWENRDASGVLLGGAIFTITPDPLDGVGILTILDNGPGDADPALGQILVLNTLPGTYTVTETAAPLGYGLDGDITRIVVVTVGGLTQVIGVQGANDPGVTDESDFHNSLLPIEVGSIAWEKRDTSGVLLGGAIFTITPDPLDGVGILTILDNGPGDADPALGQILVLNTLPGTYTVTETTAPLGYVLDTDATRVVIVTVGGLTQVIGVQGTDDAGVTDESDFHNRRSNVIIIGPGKSPQTPQQVTVIDESSGEILVQFAPFGTTFQGGVRVAAGDLTGDGIDEIIVASGPSIAGEVRVYSQSGDLLTSFLPYGSTYVGGVQIAVGDIDGDGLLDIITVPSAGRAEVKVFRNVLVVGAPTFDAVNPYRDFLAFPASFIGGAVVAVADMGSTPLVNGPFGNTLDQKAEIVIGSSAGMQATVKVFDVSGMATSTPNTVPAHVRSFTPFTTSTRIYKGGVSLSVARINADLVPDIVVGAGVNGGSLIDVWGWSNTPSATLASLSANGLGFAAFTGTSQTAAVQVATMDTNGDAIADVILAAQGPSGITGQINEFDIISTAPLQVSLATAVPGTYPGPSYIATIVSPILPVEANLAANIQSSSAPLEVVPPATRFYVVNDDSANRTYEYGENGEANENYTLSSANTTPRGAVSTAAGDKVWVVDANRKVFVYDASGNLLGNWTAGTLASNATVEGIATNGTDIWIVDAQSDKVYRYTNAASRLSGSQNSASSFMLSSGNTSPKDIVTDGVHLWVVNDAAEDKVFKYTMSGTLVGSWAITGGGGGPTGITLDPAAPSHLWIVDSNADRVYQYDSATGRTSGSQASSISFALEAGNTNPQGIADPPVNWNSSNDSTSYAAKQAAVQDTALLALLLEMDWTISTRRRSAELDSSADASRTSLAALLPAGF</sequence>
<dbReference type="InterPro" id="IPR013517">
    <property type="entry name" value="FG-GAP"/>
</dbReference>
<dbReference type="eggNOG" id="COG4932">
    <property type="taxonomic scope" value="Bacteria"/>
</dbReference>
<keyword evidence="3" id="KW-0964">Secreted</keyword>
<evidence type="ECO:0000259" key="5">
    <source>
        <dbReference type="Pfam" id="PF17802"/>
    </source>
</evidence>
<feature type="domain" description="SpaA-like prealbumin fold" evidence="5">
    <location>
        <begin position="601"/>
        <end position="685"/>
    </location>
</feature>
<dbReference type="InterPro" id="IPR011042">
    <property type="entry name" value="6-blade_b-propeller_TolB-like"/>
</dbReference>
<gene>
    <name evidence="6" type="ordered locus">Psta_1213</name>
</gene>
<dbReference type="PANTHER" id="PTHR36108">
    <property type="entry name" value="COLOSSIN-B-RELATED"/>
    <property type="match status" value="1"/>
</dbReference>
<accession>D2R964</accession>
<dbReference type="STRING" id="530564.Psta_1213"/>
<organism evidence="6 7">
    <name type="scientific">Pirellula staleyi (strain ATCC 27377 / DSM 6068 / ICPB 4128)</name>
    <name type="common">Pirella staleyi</name>
    <dbReference type="NCBI Taxonomy" id="530564"/>
    <lineage>
        <taxon>Bacteria</taxon>
        <taxon>Pseudomonadati</taxon>
        <taxon>Planctomycetota</taxon>
        <taxon>Planctomycetia</taxon>
        <taxon>Pirellulales</taxon>
        <taxon>Pirellulaceae</taxon>
        <taxon>Pirellula</taxon>
    </lineage>
</organism>
<dbReference type="EMBL" id="CP001848">
    <property type="protein sequence ID" value="ADB15891.1"/>
    <property type="molecule type" value="Genomic_DNA"/>
</dbReference>
<dbReference type="Pfam" id="PF11999">
    <property type="entry name" value="Ice_binding"/>
    <property type="match status" value="1"/>
</dbReference>
<feature type="domain" description="SpaA-like prealbumin fold" evidence="5">
    <location>
        <begin position="835"/>
        <end position="920"/>
    </location>
</feature>
<evidence type="ECO:0000256" key="2">
    <source>
        <dbReference type="ARBA" id="ARBA00007257"/>
    </source>
</evidence>
<evidence type="ECO:0000256" key="1">
    <source>
        <dbReference type="ARBA" id="ARBA00005445"/>
    </source>
</evidence>
<dbReference type="InterPro" id="IPR041033">
    <property type="entry name" value="SpaA_PFL_dom_1"/>
</dbReference>
<dbReference type="HOGENOM" id="CLU_243492_0_0_0"/>
<feature type="domain" description="SpaA-like prealbumin fold" evidence="5">
    <location>
        <begin position="484"/>
        <end position="567"/>
    </location>
</feature>
<dbReference type="Pfam" id="PF17802">
    <property type="entry name" value="SpaA"/>
    <property type="match status" value="4"/>
</dbReference>
<feature type="domain" description="SpaA-like prealbumin fold" evidence="5">
    <location>
        <begin position="250"/>
        <end position="331"/>
    </location>
</feature>
<name>D2R964_PIRSD</name>
<dbReference type="Pfam" id="PF13517">
    <property type="entry name" value="FG-GAP_3"/>
    <property type="match status" value="1"/>
</dbReference>
<protein>
    <submittedName>
        <fullName evidence="6">FG-GAP repeat protein</fullName>
    </submittedName>
</protein>
<dbReference type="Gene3D" id="2.60.40.10">
    <property type="entry name" value="Immunoglobulins"/>
    <property type="match status" value="6"/>
</dbReference>
<dbReference type="InterPro" id="IPR013783">
    <property type="entry name" value="Ig-like_fold"/>
</dbReference>
<dbReference type="OrthoDB" id="2082707at2"/>
<dbReference type="InterPro" id="IPR021884">
    <property type="entry name" value="Ice-bd_prot"/>
</dbReference>
<evidence type="ECO:0000256" key="4">
    <source>
        <dbReference type="ARBA" id="ARBA00022729"/>
    </source>
</evidence>
<evidence type="ECO:0000313" key="7">
    <source>
        <dbReference type="Proteomes" id="UP000001887"/>
    </source>
</evidence>
<dbReference type="Proteomes" id="UP000001887">
    <property type="component" value="Chromosome"/>
</dbReference>
<evidence type="ECO:0000256" key="3">
    <source>
        <dbReference type="ARBA" id="ARBA00022525"/>
    </source>
</evidence>
<dbReference type="Gene3D" id="2.120.10.30">
    <property type="entry name" value="TolB, C-terminal domain"/>
    <property type="match status" value="2"/>
</dbReference>
<reference evidence="6 7" key="1">
    <citation type="journal article" date="2009" name="Stand. Genomic Sci.">
        <title>Complete genome sequence of Pirellula staleyi type strain (ATCC 27377).</title>
        <authorList>
            <person name="Clum A."/>
            <person name="Tindall B.J."/>
            <person name="Sikorski J."/>
            <person name="Ivanova N."/>
            <person name="Mavrommatis K."/>
            <person name="Lucas S."/>
            <person name="Glavina del Rio T."/>
            <person name="Nolan M."/>
            <person name="Chen F."/>
            <person name="Tice H."/>
            <person name="Pitluck S."/>
            <person name="Cheng J.F."/>
            <person name="Chertkov O."/>
            <person name="Brettin T."/>
            <person name="Han C."/>
            <person name="Detter J.C."/>
            <person name="Kuske C."/>
            <person name="Bruce D."/>
            <person name="Goodwin L."/>
            <person name="Ovchinikova G."/>
            <person name="Pati A."/>
            <person name="Mikhailova N."/>
            <person name="Chen A."/>
            <person name="Palaniappan K."/>
            <person name="Land M."/>
            <person name="Hauser L."/>
            <person name="Chang Y.J."/>
            <person name="Jeffries C.D."/>
            <person name="Chain P."/>
            <person name="Rohde M."/>
            <person name="Goker M."/>
            <person name="Bristow J."/>
            <person name="Eisen J.A."/>
            <person name="Markowitz V."/>
            <person name="Hugenholtz P."/>
            <person name="Kyrpides N.C."/>
            <person name="Klenk H.P."/>
            <person name="Lapidus A."/>
        </authorList>
    </citation>
    <scope>NUCLEOTIDE SEQUENCE [LARGE SCALE GENOMIC DNA]</scope>
    <source>
        <strain evidence="7">ATCC 27377 / DSM 6068 / ICPB 4128</strain>
    </source>
</reference>
<dbReference type="InterPro" id="IPR028994">
    <property type="entry name" value="Integrin_alpha_N"/>
</dbReference>
<dbReference type="Gene3D" id="2.130.10.130">
    <property type="entry name" value="Integrin alpha, N-terminal"/>
    <property type="match status" value="1"/>
</dbReference>
<dbReference type="KEGG" id="psl:Psta_1213"/>
<dbReference type="SUPFAM" id="SSF63825">
    <property type="entry name" value="YWTD domain"/>
    <property type="match status" value="1"/>
</dbReference>
<keyword evidence="7" id="KW-1185">Reference proteome</keyword>
<dbReference type="SUPFAM" id="SSF69318">
    <property type="entry name" value="Integrin alpha N-terminal domain"/>
    <property type="match status" value="2"/>
</dbReference>